<evidence type="ECO:0000313" key="1">
    <source>
        <dbReference type="EMBL" id="EFX71230.1"/>
    </source>
</evidence>
<dbReference type="InterPro" id="IPR052579">
    <property type="entry name" value="Zinc_finger_SWIM"/>
</dbReference>
<dbReference type="HOGENOM" id="CLU_802305_0_0_1"/>
<name>E9HAP2_DAPPU</name>
<dbReference type="OrthoDB" id="6354968at2759"/>
<dbReference type="PANTHER" id="PTHR31569:SF4">
    <property type="entry name" value="SWIM-TYPE DOMAIN-CONTAINING PROTEIN"/>
    <property type="match status" value="1"/>
</dbReference>
<dbReference type="EMBL" id="GL732612">
    <property type="protein sequence ID" value="EFX71230.1"/>
    <property type="molecule type" value="Genomic_DNA"/>
</dbReference>
<evidence type="ECO:0000313" key="2">
    <source>
        <dbReference type="Proteomes" id="UP000000305"/>
    </source>
</evidence>
<proteinExistence type="predicted"/>
<dbReference type="Proteomes" id="UP000000305">
    <property type="component" value="Unassembled WGS sequence"/>
</dbReference>
<dbReference type="PANTHER" id="PTHR31569">
    <property type="entry name" value="SWIM-TYPE DOMAIN-CONTAINING PROTEIN"/>
    <property type="match status" value="1"/>
</dbReference>
<accession>E9HAP2</accession>
<protein>
    <submittedName>
        <fullName evidence="1">Uncharacterized protein</fullName>
    </submittedName>
</protein>
<dbReference type="AlphaFoldDB" id="E9HAP2"/>
<keyword evidence="2" id="KW-1185">Reference proteome</keyword>
<sequence>MAAKVMDLLRVGHRFTSFQEVEKLVLDLRQFGSPVRIASSCLIEDYNRVIGQPLDERWRYSFIRFVCDQHQNVTNTTNCSFSFEINYVDRMRGLVLTRANLHHNPVKLLICNQNDELLIISNPLRVIRSRTGHVLALYRQSNAQKKLYQRHGDVLVIHLHSGCSFNSKKTLLAISVIDNDDGADYTVCLVTLPNHILSKVIACCFKIFTSSNDPSTVKFVVVNREELLPNVRKAFPETDVLVSKSRMLEKVSAELSKHKLQTDLREQLYNTFAVCCSTSCEQEFGFAEAYLLSAGGGLGSYFETTWFEQTDIWRAIDNLRRLKKVDVEKAISNVHRKLAQTGFFDR</sequence>
<gene>
    <name evidence="1" type="ORF">DAPPUDRAFT_327412</name>
</gene>
<reference evidence="1 2" key="1">
    <citation type="journal article" date="2011" name="Science">
        <title>The ecoresponsive genome of Daphnia pulex.</title>
        <authorList>
            <person name="Colbourne J.K."/>
            <person name="Pfrender M.E."/>
            <person name="Gilbert D."/>
            <person name="Thomas W.K."/>
            <person name="Tucker A."/>
            <person name="Oakley T.H."/>
            <person name="Tokishita S."/>
            <person name="Aerts A."/>
            <person name="Arnold G.J."/>
            <person name="Basu M.K."/>
            <person name="Bauer D.J."/>
            <person name="Caceres C.E."/>
            <person name="Carmel L."/>
            <person name="Casola C."/>
            <person name="Choi J.H."/>
            <person name="Detter J.C."/>
            <person name="Dong Q."/>
            <person name="Dusheyko S."/>
            <person name="Eads B.D."/>
            <person name="Frohlich T."/>
            <person name="Geiler-Samerotte K.A."/>
            <person name="Gerlach D."/>
            <person name="Hatcher P."/>
            <person name="Jogdeo S."/>
            <person name="Krijgsveld J."/>
            <person name="Kriventseva E.V."/>
            <person name="Kultz D."/>
            <person name="Laforsch C."/>
            <person name="Lindquist E."/>
            <person name="Lopez J."/>
            <person name="Manak J.R."/>
            <person name="Muller J."/>
            <person name="Pangilinan J."/>
            <person name="Patwardhan R.P."/>
            <person name="Pitluck S."/>
            <person name="Pritham E.J."/>
            <person name="Rechtsteiner A."/>
            <person name="Rho M."/>
            <person name="Rogozin I.B."/>
            <person name="Sakarya O."/>
            <person name="Salamov A."/>
            <person name="Schaack S."/>
            <person name="Shapiro H."/>
            <person name="Shiga Y."/>
            <person name="Skalitzky C."/>
            <person name="Smith Z."/>
            <person name="Souvorov A."/>
            <person name="Sung W."/>
            <person name="Tang Z."/>
            <person name="Tsuchiya D."/>
            <person name="Tu H."/>
            <person name="Vos H."/>
            <person name="Wang M."/>
            <person name="Wolf Y.I."/>
            <person name="Yamagata H."/>
            <person name="Yamada T."/>
            <person name="Ye Y."/>
            <person name="Shaw J.R."/>
            <person name="Andrews J."/>
            <person name="Crease T.J."/>
            <person name="Tang H."/>
            <person name="Lucas S.M."/>
            <person name="Robertson H.M."/>
            <person name="Bork P."/>
            <person name="Koonin E.V."/>
            <person name="Zdobnov E.M."/>
            <person name="Grigoriev I.V."/>
            <person name="Lynch M."/>
            <person name="Boore J.L."/>
        </authorList>
    </citation>
    <scope>NUCLEOTIDE SEQUENCE [LARGE SCALE GENOMIC DNA]</scope>
</reference>
<dbReference type="InParanoid" id="E9HAP2"/>
<organism evidence="1 2">
    <name type="scientific">Daphnia pulex</name>
    <name type="common">Water flea</name>
    <dbReference type="NCBI Taxonomy" id="6669"/>
    <lineage>
        <taxon>Eukaryota</taxon>
        <taxon>Metazoa</taxon>
        <taxon>Ecdysozoa</taxon>
        <taxon>Arthropoda</taxon>
        <taxon>Crustacea</taxon>
        <taxon>Branchiopoda</taxon>
        <taxon>Diplostraca</taxon>
        <taxon>Cladocera</taxon>
        <taxon>Anomopoda</taxon>
        <taxon>Daphniidae</taxon>
        <taxon>Daphnia</taxon>
    </lineage>
</organism>
<dbReference type="KEGG" id="dpx:DAPPUDRAFT_327412"/>